<comment type="caution">
    <text evidence="3">The sequence shown here is derived from an EMBL/GenBank/DDBJ whole genome shotgun (WGS) entry which is preliminary data.</text>
</comment>
<keyword evidence="4" id="KW-1185">Reference proteome</keyword>
<sequence>MATAIERVHGGEIVHSAPPAYDGKPGDDRRWPGQDSGLSERPSEILALISHDLSNKEIAQSLFLGQNTVKTYIRSLYQ</sequence>
<evidence type="ECO:0000259" key="2">
    <source>
        <dbReference type="PROSITE" id="PS50043"/>
    </source>
</evidence>
<dbReference type="InterPro" id="IPR016032">
    <property type="entry name" value="Sig_transdc_resp-reg_C-effctor"/>
</dbReference>
<dbReference type="Pfam" id="PF00196">
    <property type="entry name" value="GerE"/>
    <property type="match status" value="1"/>
</dbReference>
<proteinExistence type="predicted"/>
<dbReference type="PROSITE" id="PS50043">
    <property type="entry name" value="HTH_LUXR_2"/>
    <property type="match status" value="1"/>
</dbReference>
<dbReference type="PRINTS" id="PR00038">
    <property type="entry name" value="HTHLUXR"/>
</dbReference>
<evidence type="ECO:0000256" key="1">
    <source>
        <dbReference type="SAM" id="MobiDB-lite"/>
    </source>
</evidence>
<feature type="domain" description="HTH luxR-type" evidence="2">
    <location>
        <begin position="31"/>
        <end position="78"/>
    </location>
</feature>
<dbReference type="CDD" id="cd06170">
    <property type="entry name" value="LuxR_C_like"/>
    <property type="match status" value="1"/>
</dbReference>
<feature type="region of interest" description="Disordered" evidence="1">
    <location>
        <begin position="1"/>
        <end position="39"/>
    </location>
</feature>
<name>A0A3L8P719_9ACTN</name>
<evidence type="ECO:0000313" key="4">
    <source>
        <dbReference type="Proteomes" id="UP000281708"/>
    </source>
</evidence>
<dbReference type="InterPro" id="IPR000792">
    <property type="entry name" value="Tscrpt_reg_LuxR_C"/>
</dbReference>
<dbReference type="SUPFAM" id="SSF46894">
    <property type="entry name" value="C-terminal effector domain of the bipartite response regulators"/>
    <property type="match status" value="1"/>
</dbReference>
<accession>A0A3L8P719</accession>
<dbReference type="EMBL" id="RDBE01000001">
    <property type="protein sequence ID" value="RLV50914.1"/>
    <property type="molecule type" value="Genomic_DNA"/>
</dbReference>
<dbReference type="RefSeq" id="WP_121804594.1">
    <property type="nucleotide sequence ID" value="NZ_RDBE01000001.1"/>
</dbReference>
<gene>
    <name evidence="3" type="ORF">D9V37_02970</name>
</gene>
<reference evidence="3 4" key="1">
    <citation type="submission" date="2018-10" db="EMBL/GenBank/DDBJ databases">
        <title>Marmoricola sp. 4Q3S-7 whole genome shotgun sequence.</title>
        <authorList>
            <person name="Li F."/>
        </authorList>
    </citation>
    <scope>NUCLEOTIDE SEQUENCE [LARGE SCALE GENOMIC DNA]</scope>
    <source>
        <strain evidence="3 4">4Q3S-7</strain>
    </source>
</reference>
<dbReference type="Proteomes" id="UP000281708">
    <property type="component" value="Unassembled WGS sequence"/>
</dbReference>
<dbReference type="Gene3D" id="1.10.10.10">
    <property type="entry name" value="Winged helix-like DNA-binding domain superfamily/Winged helix DNA-binding domain"/>
    <property type="match status" value="1"/>
</dbReference>
<dbReference type="SMART" id="SM00421">
    <property type="entry name" value="HTH_LUXR"/>
    <property type="match status" value="1"/>
</dbReference>
<protein>
    <submittedName>
        <fullName evidence="3">LuxR family transcriptional regulator</fullName>
    </submittedName>
</protein>
<dbReference type="AlphaFoldDB" id="A0A3L8P719"/>
<dbReference type="GO" id="GO:0006355">
    <property type="term" value="P:regulation of DNA-templated transcription"/>
    <property type="evidence" value="ECO:0007669"/>
    <property type="project" value="InterPro"/>
</dbReference>
<dbReference type="OrthoDB" id="3174898at2"/>
<evidence type="ECO:0000313" key="3">
    <source>
        <dbReference type="EMBL" id="RLV50914.1"/>
    </source>
</evidence>
<dbReference type="InterPro" id="IPR036388">
    <property type="entry name" value="WH-like_DNA-bd_sf"/>
</dbReference>
<dbReference type="GO" id="GO:0003677">
    <property type="term" value="F:DNA binding"/>
    <property type="evidence" value="ECO:0007669"/>
    <property type="project" value="InterPro"/>
</dbReference>
<feature type="compositionally biased region" description="Basic and acidic residues" evidence="1">
    <location>
        <begin position="1"/>
        <end position="12"/>
    </location>
</feature>
<organism evidence="3 4">
    <name type="scientific">Nocardioides mangrovicus</name>
    <dbReference type="NCBI Taxonomy" id="2478913"/>
    <lineage>
        <taxon>Bacteria</taxon>
        <taxon>Bacillati</taxon>
        <taxon>Actinomycetota</taxon>
        <taxon>Actinomycetes</taxon>
        <taxon>Propionibacteriales</taxon>
        <taxon>Nocardioidaceae</taxon>
        <taxon>Nocardioides</taxon>
    </lineage>
</organism>